<gene>
    <name evidence="1" type="ORF">LCGC14_0265160</name>
</gene>
<comment type="caution">
    <text evidence="1">The sequence shown here is derived from an EMBL/GenBank/DDBJ whole genome shotgun (WGS) entry which is preliminary data.</text>
</comment>
<accession>A0A0F9WL10</accession>
<name>A0A0F9WL10_9ZZZZ</name>
<reference evidence="1" key="1">
    <citation type="journal article" date="2015" name="Nature">
        <title>Complex archaea that bridge the gap between prokaryotes and eukaryotes.</title>
        <authorList>
            <person name="Spang A."/>
            <person name="Saw J.H."/>
            <person name="Jorgensen S.L."/>
            <person name="Zaremba-Niedzwiedzka K."/>
            <person name="Martijn J."/>
            <person name="Lind A.E."/>
            <person name="van Eijk R."/>
            <person name="Schleper C."/>
            <person name="Guy L."/>
            <person name="Ettema T.J."/>
        </authorList>
    </citation>
    <scope>NUCLEOTIDE SEQUENCE</scope>
</reference>
<sequence>MTPDKQQKVIDELQQVIDDIQATLTRFEETGMDEELLAD</sequence>
<dbReference type="EMBL" id="LAZR01000144">
    <property type="protein sequence ID" value="KKN86721.1"/>
    <property type="molecule type" value="Genomic_DNA"/>
</dbReference>
<evidence type="ECO:0000313" key="1">
    <source>
        <dbReference type="EMBL" id="KKN86721.1"/>
    </source>
</evidence>
<dbReference type="AlphaFoldDB" id="A0A0F9WL10"/>
<organism evidence="1">
    <name type="scientific">marine sediment metagenome</name>
    <dbReference type="NCBI Taxonomy" id="412755"/>
    <lineage>
        <taxon>unclassified sequences</taxon>
        <taxon>metagenomes</taxon>
        <taxon>ecological metagenomes</taxon>
    </lineage>
</organism>
<protein>
    <submittedName>
        <fullName evidence="1">Uncharacterized protein</fullName>
    </submittedName>
</protein>
<proteinExistence type="predicted"/>